<dbReference type="EMBL" id="CP010311">
    <property type="protein sequence ID" value="AJF06740.1"/>
    <property type="molecule type" value="Genomic_DNA"/>
</dbReference>
<evidence type="ECO:0000259" key="10">
    <source>
        <dbReference type="Pfam" id="PF00441"/>
    </source>
</evidence>
<evidence type="ECO:0000256" key="8">
    <source>
        <dbReference type="ARBA" id="ARBA00072305"/>
    </source>
</evidence>
<evidence type="ECO:0000256" key="1">
    <source>
        <dbReference type="ARBA" id="ARBA00001974"/>
    </source>
</evidence>
<dbReference type="SUPFAM" id="SSF56645">
    <property type="entry name" value="Acyl-CoA dehydrogenase NM domain-like"/>
    <property type="match status" value="1"/>
</dbReference>
<reference evidence="13 14" key="1">
    <citation type="journal article" date="2015" name="Genome Announc.">
        <title>Genomes of Geoalkalibacter ferrihydriticus Z-0531T and Geoalkalibacter subterraneus Red1T, Two Haloalkaliphilic Metal-Reducing Deltaproteobacteria.</title>
        <authorList>
            <person name="Badalamenti J.P."/>
            <person name="Krajmalnik-Brown R."/>
            <person name="Torres C.I."/>
            <person name="Bond D.R."/>
        </authorList>
    </citation>
    <scope>NUCLEOTIDE SEQUENCE [LARGE SCALE GENOMIC DNA]</scope>
    <source>
        <strain evidence="13 14">Red1</strain>
    </source>
</reference>
<evidence type="ECO:0000313" key="14">
    <source>
        <dbReference type="Proteomes" id="UP000035036"/>
    </source>
</evidence>
<evidence type="ECO:0000313" key="13">
    <source>
        <dbReference type="EMBL" id="AJF06740.1"/>
    </source>
</evidence>
<dbReference type="RefSeq" id="WP_040200498.1">
    <property type="nucleotide sequence ID" value="NZ_CP010311.1"/>
</dbReference>
<dbReference type="CDD" id="cd01158">
    <property type="entry name" value="SCAD_SBCAD"/>
    <property type="match status" value="1"/>
</dbReference>
<evidence type="ECO:0000256" key="2">
    <source>
        <dbReference type="ARBA" id="ARBA00009347"/>
    </source>
</evidence>
<dbReference type="HOGENOM" id="CLU_018204_0_2_7"/>
<dbReference type="FunFam" id="2.40.110.10:FF:000001">
    <property type="entry name" value="Acyl-CoA dehydrogenase, mitochondrial"/>
    <property type="match status" value="1"/>
</dbReference>
<dbReference type="Pfam" id="PF02771">
    <property type="entry name" value="Acyl-CoA_dh_N"/>
    <property type="match status" value="1"/>
</dbReference>
<dbReference type="EC" id="1.3.8.10" evidence="7"/>
<evidence type="ECO:0000256" key="5">
    <source>
        <dbReference type="ARBA" id="ARBA00022827"/>
    </source>
</evidence>
<dbReference type="InterPro" id="IPR046373">
    <property type="entry name" value="Acyl-CoA_Oxase/DH_mid-dom_sf"/>
</dbReference>
<dbReference type="PANTHER" id="PTHR43884">
    <property type="entry name" value="ACYL-COA DEHYDROGENASE"/>
    <property type="match status" value="1"/>
</dbReference>
<dbReference type="InterPro" id="IPR036250">
    <property type="entry name" value="AcylCo_DH-like_C"/>
</dbReference>
<evidence type="ECO:0000256" key="4">
    <source>
        <dbReference type="ARBA" id="ARBA00022630"/>
    </source>
</evidence>
<dbReference type="FunFam" id="1.10.540.10:FF:000002">
    <property type="entry name" value="Acyl-CoA dehydrogenase FadE19"/>
    <property type="match status" value="1"/>
</dbReference>
<name>A0A0B5FRH8_9BACT</name>
<proteinExistence type="inferred from homology"/>
<dbReference type="OrthoDB" id="9765339at2"/>
<dbReference type="Pfam" id="PF00441">
    <property type="entry name" value="Acyl-CoA_dh_1"/>
    <property type="match status" value="1"/>
</dbReference>
<comment type="cofactor">
    <cofactor evidence="1 9">
        <name>FAD</name>
        <dbReference type="ChEBI" id="CHEBI:57692"/>
    </cofactor>
</comment>
<dbReference type="InterPro" id="IPR009075">
    <property type="entry name" value="AcylCo_DH/oxidase_C"/>
</dbReference>
<dbReference type="GO" id="GO:0050660">
    <property type="term" value="F:flavin adenine dinucleotide binding"/>
    <property type="evidence" value="ECO:0007669"/>
    <property type="project" value="InterPro"/>
</dbReference>
<dbReference type="PIRSF" id="PIRSF016578">
    <property type="entry name" value="HsaA"/>
    <property type="match status" value="1"/>
</dbReference>
<protein>
    <recommendedName>
        <fullName evidence="8">Cyclohex-1-ene-1-carbonyl-CoA dehydrogenase</fullName>
        <ecNumber evidence="7">1.3.8.10</ecNumber>
    </recommendedName>
</protein>
<feature type="domain" description="Acyl-CoA oxidase/dehydrogenase middle" evidence="11">
    <location>
        <begin position="122"/>
        <end position="216"/>
    </location>
</feature>
<dbReference type="AlphaFoldDB" id="A0A0B5FRH8"/>
<dbReference type="Proteomes" id="UP000035036">
    <property type="component" value="Chromosome"/>
</dbReference>
<dbReference type="SUPFAM" id="SSF47203">
    <property type="entry name" value="Acyl-CoA dehydrogenase C-terminal domain-like"/>
    <property type="match status" value="1"/>
</dbReference>
<keyword evidence="14" id="KW-1185">Reference proteome</keyword>
<dbReference type="KEGG" id="gsb:GSUB_09575"/>
<dbReference type="InterPro" id="IPR013786">
    <property type="entry name" value="AcylCoA_DH/ox_N"/>
</dbReference>
<accession>A0A0B5FRH8</accession>
<sequence>MNFELSQDHKVLRDSVRDFVNNEIKPLAMEIDEKHAIPDTLVQQMGEMGLLGSYLPEEYGGAGMDMLSYAIVVEEVSKACASSGVLISAHTSLCSGPILTFGTEEQKQKWLPDLNSGEKIGCFLLTEPDAGSDAGGTATTYRREGDEFVINGSKIFITNGGFLGTGVVLASFDRSLKHKGISAFIVDLNSPGVSILKNENKMGIRGSYTTAFALDDLRVPAENLLGKEGKGFNVAMDTLNGGRIGIAAQALGIAEGAFERALAYSKERKQFGQAICDFQTIQFKLADMKTRIETSKLLTYKAACLKDAGQNYTMESAMCKMHASETATYVTKEALQIHGGYGYIADYEVERMYRDAKITEIYEGTNEIQRVVISKLLLS</sequence>
<comment type="similarity">
    <text evidence="2 9">Belongs to the acyl-CoA dehydrogenase family.</text>
</comment>
<dbReference type="InterPro" id="IPR009100">
    <property type="entry name" value="AcylCoA_DH/oxidase_NM_dom_sf"/>
</dbReference>
<organism evidence="13 14">
    <name type="scientific">Geoalkalibacter subterraneus</name>
    <dbReference type="NCBI Taxonomy" id="483547"/>
    <lineage>
        <taxon>Bacteria</taxon>
        <taxon>Pseudomonadati</taxon>
        <taxon>Thermodesulfobacteriota</taxon>
        <taxon>Desulfuromonadia</taxon>
        <taxon>Desulfuromonadales</taxon>
        <taxon>Geoalkalibacteraceae</taxon>
        <taxon>Geoalkalibacter</taxon>
    </lineage>
</organism>
<dbReference type="InterPro" id="IPR006089">
    <property type="entry name" value="Acyl-CoA_DH_CS"/>
</dbReference>
<evidence type="ECO:0000259" key="11">
    <source>
        <dbReference type="Pfam" id="PF02770"/>
    </source>
</evidence>
<dbReference type="Gene3D" id="1.20.140.10">
    <property type="entry name" value="Butyryl-CoA Dehydrogenase, subunit A, domain 3"/>
    <property type="match status" value="1"/>
</dbReference>
<keyword evidence="4 9" id="KW-0285">Flavoprotein</keyword>
<evidence type="ECO:0000256" key="6">
    <source>
        <dbReference type="ARBA" id="ARBA00023002"/>
    </source>
</evidence>
<evidence type="ECO:0000256" key="3">
    <source>
        <dbReference type="ARBA" id="ARBA00011881"/>
    </source>
</evidence>
<keyword evidence="5 9" id="KW-0274">FAD</keyword>
<dbReference type="STRING" id="483547.GSUB_09575"/>
<evidence type="ECO:0000259" key="12">
    <source>
        <dbReference type="Pfam" id="PF02771"/>
    </source>
</evidence>
<dbReference type="InterPro" id="IPR006091">
    <property type="entry name" value="Acyl-CoA_Oxase/DH_mid-dom"/>
</dbReference>
<dbReference type="PROSITE" id="PS00073">
    <property type="entry name" value="ACYL_COA_DH_2"/>
    <property type="match status" value="1"/>
</dbReference>
<evidence type="ECO:0000256" key="9">
    <source>
        <dbReference type="RuleBase" id="RU362125"/>
    </source>
</evidence>
<dbReference type="FunFam" id="1.20.140.10:FF:000004">
    <property type="entry name" value="Acyl-CoA dehydrogenase FadE25"/>
    <property type="match status" value="1"/>
</dbReference>
<dbReference type="GO" id="GO:0003995">
    <property type="term" value="F:acyl-CoA dehydrogenase activity"/>
    <property type="evidence" value="ECO:0007669"/>
    <property type="project" value="InterPro"/>
</dbReference>
<dbReference type="Gene3D" id="1.10.540.10">
    <property type="entry name" value="Acyl-CoA dehydrogenase/oxidase, N-terminal domain"/>
    <property type="match status" value="1"/>
</dbReference>
<feature type="domain" description="Acyl-CoA dehydrogenase/oxidase N-terminal" evidence="12">
    <location>
        <begin position="6"/>
        <end position="118"/>
    </location>
</feature>
<dbReference type="InterPro" id="IPR037069">
    <property type="entry name" value="AcylCoA_DH/ox_N_sf"/>
</dbReference>
<gene>
    <name evidence="13" type="ORF">GSUB_09575</name>
</gene>
<feature type="domain" description="Acyl-CoA dehydrogenase/oxidase C-terminal" evidence="10">
    <location>
        <begin position="229"/>
        <end position="376"/>
    </location>
</feature>
<dbReference type="PANTHER" id="PTHR43884:SF12">
    <property type="entry name" value="ISOVALERYL-COA DEHYDROGENASE, MITOCHONDRIAL-RELATED"/>
    <property type="match status" value="1"/>
</dbReference>
<dbReference type="Gene3D" id="2.40.110.10">
    <property type="entry name" value="Butyryl-CoA Dehydrogenase, subunit A, domain 2"/>
    <property type="match status" value="1"/>
</dbReference>
<keyword evidence="6 9" id="KW-0560">Oxidoreductase</keyword>
<dbReference type="Pfam" id="PF02770">
    <property type="entry name" value="Acyl-CoA_dh_M"/>
    <property type="match status" value="1"/>
</dbReference>
<comment type="subunit">
    <text evidence="3">Homotetramer.</text>
</comment>
<evidence type="ECO:0000256" key="7">
    <source>
        <dbReference type="ARBA" id="ARBA00066362"/>
    </source>
</evidence>